<dbReference type="PANTHER" id="PTHR32305:SF15">
    <property type="entry name" value="PROTEIN RHSA-RELATED"/>
    <property type="match status" value="1"/>
</dbReference>
<evidence type="ECO:0000313" key="4">
    <source>
        <dbReference type="Proteomes" id="UP000178851"/>
    </source>
</evidence>
<dbReference type="Gene3D" id="2.180.10.10">
    <property type="entry name" value="RHS repeat-associated core"/>
    <property type="match status" value="1"/>
</dbReference>
<gene>
    <name evidence="3" type="ORF">A2627_02360</name>
</gene>
<name>A0A1F7YI32_9BACT</name>
<dbReference type="PANTHER" id="PTHR32305">
    <property type="match status" value="1"/>
</dbReference>
<dbReference type="NCBIfam" id="TIGR03696">
    <property type="entry name" value="Rhs_assc_core"/>
    <property type="match status" value="1"/>
</dbReference>
<protein>
    <recommendedName>
        <fullName evidence="2">Teneurin-like YD-shell domain-containing protein</fullName>
    </recommendedName>
</protein>
<proteinExistence type="predicted"/>
<organism evidence="3 4">
    <name type="scientific">Candidatus Woesebacteria bacterium RIFCSPHIGHO2_01_FULL_39_28</name>
    <dbReference type="NCBI Taxonomy" id="1802496"/>
    <lineage>
        <taxon>Bacteria</taxon>
        <taxon>Candidatus Woeseibacteriota</taxon>
    </lineage>
</organism>
<accession>A0A1F7YI32</accession>
<evidence type="ECO:0000256" key="1">
    <source>
        <dbReference type="ARBA" id="ARBA00022737"/>
    </source>
</evidence>
<dbReference type="Proteomes" id="UP000178851">
    <property type="component" value="Unassembled WGS sequence"/>
</dbReference>
<keyword evidence="1" id="KW-0677">Repeat</keyword>
<dbReference type="Pfam" id="PF25023">
    <property type="entry name" value="TEN_YD-shell"/>
    <property type="match status" value="1"/>
</dbReference>
<dbReference type="InterPro" id="IPR056823">
    <property type="entry name" value="TEN-like_YD-shell"/>
</dbReference>
<dbReference type="InterPro" id="IPR022385">
    <property type="entry name" value="Rhs_assc_core"/>
</dbReference>
<dbReference type="AlphaFoldDB" id="A0A1F7YI32"/>
<dbReference type="EMBL" id="MGGI01000009">
    <property type="protein sequence ID" value="OGM26987.1"/>
    <property type="molecule type" value="Genomic_DNA"/>
</dbReference>
<reference evidence="3 4" key="1">
    <citation type="journal article" date="2016" name="Nat. Commun.">
        <title>Thousands of microbial genomes shed light on interconnected biogeochemical processes in an aquifer system.</title>
        <authorList>
            <person name="Anantharaman K."/>
            <person name="Brown C.T."/>
            <person name="Hug L.A."/>
            <person name="Sharon I."/>
            <person name="Castelle C.J."/>
            <person name="Probst A.J."/>
            <person name="Thomas B.C."/>
            <person name="Singh A."/>
            <person name="Wilkins M.J."/>
            <person name="Karaoz U."/>
            <person name="Brodie E.L."/>
            <person name="Williams K.H."/>
            <person name="Hubbard S.S."/>
            <person name="Banfield J.F."/>
        </authorList>
    </citation>
    <scope>NUCLEOTIDE SEQUENCE [LARGE SCALE GENOMIC DNA]</scope>
</reference>
<evidence type="ECO:0000313" key="3">
    <source>
        <dbReference type="EMBL" id="OGM26987.1"/>
    </source>
</evidence>
<comment type="caution">
    <text evidence="3">The sequence shown here is derived from an EMBL/GenBank/DDBJ whole genome shotgun (WGS) entry which is preliminary data.</text>
</comment>
<evidence type="ECO:0000259" key="2">
    <source>
        <dbReference type="Pfam" id="PF25023"/>
    </source>
</evidence>
<sequence length="401" mass="45132">MNLPSKLLSLVLSFFVFLILSSKSVLALTEHTYFIHQDHLGSVVAVTDENGNAVTQQSYLPYGQVNTNSSTIGNTVERGYTGQIKDANTTLSYYNARYYDPTLGRFISPDSANDQQNRYAYVAGNPIMRSDPSGMIIQEEGAGTRTKIRRLVRLRLPAEDEFDENEITSNVDEPSELAGLVTFTTGGTKRCGSFKVCAGFVNVGFTSDQRNLILSALENIPGKYLRGLTFSNYINNRSDFKFKGGDNLINTLDIDFFNFGDPSYSEEFYKGLVVHEIFHATISRALTNYFDEKPIYFQGNPYEPLYEPGAQVTVEEAMKTIANQKHLLKYLGSVDNFTFKRPAYISGDIYAYRFSGFQEFGAEILAHMIYPDYYEAQKNANLLPGAYPDITNLFRYVTKTD</sequence>
<dbReference type="InterPro" id="IPR050708">
    <property type="entry name" value="T6SS_VgrG/RHS"/>
</dbReference>
<feature type="domain" description="Teneurin-like YD-shell" evidence="2">
    <location>
        <begin position="30"/>
        <end position="111"/>
    </location>
</feature>